<dbReference type="Gene3D" id="1.10.510.10">
    <property type="entry name" value="Transferase(Phosphotransferase) domain 1"/>
    <property type="match status" value="1"/>
</dbReference>
<dbReference type="PANTHER" id="PTHR24418">
    <property type="entry name" value="TYROSINE-PROTEIN KINASE"/>
    <property type="match status" value="1"/>
</dbReference>
<evidence type="ECO:0000259" key="5">
    <source>
        <dbReference type="PROSITE" id="PS50011"/>
    </source>
</evidence>
<dbReference type="InterPro" id="IPR050198">
    <property type="entry name" value="Non-receptor_tyrosine_kinases"/>
</dbReference>
<dbReference type="InterPro" id="IPR000719">
    <property type="entry name" value="Prot_kinase_dom"/>
</dbReference>
<comment type="caution">
    <text evidence="6">The sequence shown here is derived from an EMBL/GenBank/DDBJ whole genome shotgun (WGS) entry which is preliminary data.</text>
</comment>
<feature type="domain" description="Protein kinase" evidence="5">
    <location>
        <begin position="74"/>
        <end position="342"/>
    </location>
</feature>
<dbReference type="Pfam" id="PF07714">
    <property type="entry name" value="PK_Tyr_Ser-Thr"/>
    <property type="match status" value="1"/>
</dbReference>
<proteinExistence type="predicted"/>
<sequence>MFDEHEQSRIRTIGISSNNETFSINNNNSETFSSIKNLIDNFVTSKKAIIDNICLINPVTRQAWELLNSDLQITIPEIVLGKGTFGVVQQGKLVKNSSDVAVKKANRGEMTEILLGEILEEARIMRHVEHVNIIKIYGVVIETLPIMIVIELIDGCSLSKLLINKEIPVGHRLSMVSGIMYGLWYVHDKKYIHRDVAARNVLVSKDFTQIKLIDFGLSRRGPIYSIQSTQKVPTKWLSPEALIRGIFSCKSDVWAFGITIWEIYNDGVEPYESKTKSEVRTFLSDRHLFAENQLNLQNTKSEEKPPPGLHKLLKNIFRFNEDIRPTMAKIVSSFETEIIPHLTGADLENCKLQQNRGGHSKSPITTGPVTISSRSSRSGRRSIPKKTKDSRSNRSREKERKPKTKTKSVSVSRKKDSARRKAKSRSKK</sequence>
<accession>A0A9P1N1N6</accession>
<dbReference type="InterPro" id="IPR001245">
    <property type="entry name" value="Ser-Thr/Tyr_kinase_cat_dom"/>
</dbReference>
<dbReference type="Proteomes" id="UP001152747">
    <property type="component" value="Unassembled WGS sequence"/>
</dbReference>
<organism evidence="6 7">
    <name type="scientific">Caenorhabditis angaria</name>
    <dbReference type="NCBI Taxonomy" id="860376"/>
    <lineage>
        <taxon>Eukaryota</taxon>
        <taxon>Metazoa</taxon>
        <taxon>Ecdysozoa</taxon>
        <taxon>Nematoda</taxon>
        <taxon>Chromadorea</taxon>
        <taxon>Rhabditida</taxon>
        <taxon>Rhabditina</taxon>
        <taxon>Rhabditomorpha</taxon>
        <taxon>Rhabditoidea</taxon>
        <taxon>Rhabditidae</taxon>
        <taxon>Peloderinae</taxon>
        <taxon>Caenorhabditis</taxon>
    </lineage>
</organism>
<feature type="compositionally biased region" description="Polar residues" evidence="4">
    <location>
        <begin position="353"/>
        <end position="371"/>
    </location>
</feature>
<dbReference type="InterPro" id="IPR008266">
    <property type="entry name" value="Tyr_kinase_AS"/>
</dbReference>
<dbReference type="EMBL" id="CANHGI010000004">
    <property type="protein sequence ID" value="CAI5448150.1"/>
    <property type="molecule type" value="Genomic_DNA"/>
</dbReference>
<keyword evidence="2 3" id="KW-0067">ATP-binding</keyword>
<dbReference type="PRINTS" id="PR00109">
    <property type="entry name" value="TYRKINASE"/>
</dbReference>
<dbReference type="PROSITE" id="PS50011">
    <property type="entry name" value="PROTEIN_KINASE_DOM"/>
    <property type="match status" value="1"/>
</dbReference>
<dbReference type="GO" id="GO:0004713">
    <property type="term" value="F:protein tyrosine kinase activity"/>
    <property type="evidence" value="ECO:0007669"/>
    <property type="project" value="InterPro"/>
</dbReference>
<keyword evidence="1 3" id="KW-0547">Nucleotide-binding</keyword>
<dbReference type="InterPro" id="IPR011009">
    <property type="entry name" value="Kinase-like_dom_sf"/>
</dbReference>
<keyword evidence="7" id="KW-1185">Reference proteome</keyword>
<feature type="binding site" evidence="3">
    <location>
        <position position="104"/>
    </location>
    <ligand>
        <name>ATP</name>
        <dbReference type="ChEBI" id="CHEBI:30616"/>
    </ligand>
</feature>
<evidence type="ECO:0000256" key="4">
    <source>
        <dbReference type="SAM" id="MobiDB-lite"/>
    </source>
</evidence>
<protein>
    <recommendedName>
        <fullName evidence="5">Protein kinase domain-containing protein</fullName>
    </recommendedName>
</protein>
<dbReference type="SUPFAM" id="SSF56112">
    <property type="entry name" value="Protein kinase-like (PK-like)"/>
    <property type="match status" value="1"/>
</dbReference>
<dbReference type="Gene3D" id="3.30.200.20">
    <property type="entry name" value="Phosphorylase Kinase, domain 1"/>
    <property type="match status" value="1"/>
</dbReference>
<evidence type="ECO:0000313" key="7">
    <source>
        <dbReference type="Proteomes" id="UP001152747"/>
    </source>
</evidence>
<dbReference type="GO" id="GO:0005524">
    <property type="term" value="F:ATP binding"/>
    <property type="evidence" value="ECO:0007669"/>
    <property type="project" value="UniProtKB-UniRule"/>
</dbReference>
<evidence type="ECO:0000256" key="2">
    <source>
        <dbReference type="ARBA" id="ARBA00022840"/>
    </source>
</evidence>
<evidence type="ECO:0000313" key="6">
    <source>
        <dbReference type="EMBL" id="CAI5448150.1"/>
    </source>
</evidence>
<dbReference type="PROSITE" id="PS00107">
    <property type="entry name" value="PROTEIN_KINASE_ATP"/>
    <property type="match status" value="1"/>
</dbReference>
<dbReference type="OrthoDB" id="5863453at2759"/>
<name>A0A9P1N1N6_9PELO</name>
<feature type="compositionally biased region" description="Basic and acidic residues" evidence="4">
    <location>
        <begin position="386"/>
        <end position="400"/>
    </location>
</feature>
<gene>
    <name evidence="6" type="ORF">CAMP_LOCUS10787</name>
</gene>
<dbReference type="PROSITE" id="PS00109">
    <property type="entry name" value="PROTEIN_KINASE_TYR"/>
    <property type="match status" value="1"/>
</dbReference>
<dbReference type="InterPro" id="IPR020635">
    <property type="entry name" value="Tyr_kinase_cat_dom"/>
</dbReference>
<feature type="region of interest" description="Disordered" evidence="4">
    <location>
        <begin position="353"/>
        <end position="428"/>
    </location>
</feature>
<dbReference type="SMART" id="SM00219">
    <property type="entry name" value="TyrKc"/>
    <property type="match status" value="1"/>
</dbReference>
<evidence type="ECO:0000256" key="3">
    <source>
        <dbReference type="PROSITE-ProRule" id="PRU10141"/>
    </source>
</evidence>
<evidence type="ECO:0000256" key="1">
    <source>
        <dbReference type="ARBA" id="ARBA00022741"/>
    </source>
</evidence>
<dbReference type="CDD" id="cd00192">
    <property type="entry name" value="PTKc"/>
    <property type="match status" value="1"/>
</dbReference>
<reference evidence="6" key="1">
    <citation type="submission" date="2022-11" db="EMBL/GenBank/DDBJ databases">
        <authorList>
            <person name="Kikuchi T."/>
        </authorList>
    </citation>
    <scope>NUCLEOTIDE SEQUENCE</scope>
    <source>
        <strain evidence="6">PS1010</strain>
    </source>
</reference>
<feature type="compositionally biased region" description="Basic residues" evidence="4">
    <location>
        <begin position="416"/>
        <end position="428"/>
    </location>
</feature>
<dbReference type="AlphaFoldDB" id="A0A9P1N1N6"/>
<dbReference type="InterPro" id="IPR017441">
    <property type="entry name" value="Protein_kinase_ATP_BS"/>
</dbReference>